<keyword evidence="4 7" id="KW-0732">Signal</keyword>
<evidence type="ECO:0000256" key="4">
    <source>
        <dbReference type="ARBA" id="ARBA00022729"/>
    </source>
</evidence>
<proteinExistence type="inferred from homology"/>
<dbReference type="InterPro" id="IPR006128">
    <property type="entry name" value="Lipoprotein_PsaA-like"/>
</dbReference>
<gene>
    <name evidence="8" type="ORF">HGQ17_09890</name>
</gene>
<dbReference type="InterPro" id="IPR006127">
    <property type="entry name" value="ZnuA-like"/>
</dbReference>
<evidence type="ECO:0000256" key="6">
    <source>
        <dbReference type="SAM" id="Coils"/>
    </source>
</evidence>
<keyword evidence="9" id="KW-1185">Reference proteome</keyword>
<evidence type="ECO:0000256" key="3">
    <source>
        <dbReference type="ARBA" id="ARBA00022723"/>
    </source>
</evidence>
<dbReference type="PANTHER" id="PTHR42953:SF1">
    <property type="entry name" value="METAL-BINDING PROTEIN HI_0362-RELATED"/>
    <property type="match status" value="1"/>
</dbReference>
<dbReference type="PANTHER" id="PTHR42953">
    <property type="entry name" value="HIGH-AFFINITY ZINC UPTAKE SYSTEM PROTEIN ZNUA-RELATED"/>
    <property type="match status" value="1"/>
</dbReference>
<comment type="subcellular location">
    <subcellularLocation>
        <location evidence="1">Cell envelope</location>
    </subcellularLocation>
</comment>
<keyword evidence="3" id="KW-0479">Metal-binding</keyword>
<dbReference type="GO" id="GO:0030001">
    <property type="term" value="P:metal ion transport"/>
    <property type="evidence" value="ECO:0007669"/>
    <property type="project" value="InterPro"/>
</dbReference>
<dbReference type="RefSeq" id="WP_168887778.1">
    <property type="nucleotide sequence ID" value="NZ_JABAHY010000008.1"/>
</dbReference>
<comment type="caution">
    <text evidence="8">The sequence shown here is derived from an EMBL/GenBank/DDBJ whole genome shotgun (WGS) entry which is preliminary data.</text>
</comment>
<dbReference type="InterPro" id="IPR006129">
    <property type="entry name" value="AdhesinB"/>
</dbReference>
<evidence type="ECO:0000256" key="5">
    <source>
        <dbReference type="RuleBase" id="RU003512"/>
    </source>
</evidence>
<sequence>MPKFANGAWSKATALSTAAFAAAALTSCDTEQGASPEATPQVVTTFSVLADMTAEIGGDRIEVQSITPVGAEVHEYDPAPADIQAVTDADLVIENGLNLEEWFEQFIAHSDAPVVTASEGIEVQEVTGLPNHPDGAQGLPEDPHGWISPVQAITYIDNIEAGLAELSPEDAEYFAERADEYRQQLTELAEQAQDRAAELDADYLVTCEGAFGYLARDLGLSEHYLWPLNAENEGTPQQVEAQIDFVEDNGVETIFCESTVNDDAQAQVAESTGAELAGPLYVDSLTEDGDADTYLQLLEYTIDTILSSHE</sequence>
<evidence type="ECO:0000313" key="9">
    <source>
        <dbReference type="Proteomes" id="UP000523139"/>
    </source>
</evidence>
<dbReference type="PROSITE" id="PS51257">
    <property type="entry name" value="PROKAR_LIPOPROTEIN"/>
    <property type="match status" value="1"/>
</dbReference>
<dbReference type="Gene3D" id="3.40.50.1980">
    <property type="entry name" value="Nitrogenase molybdenum iron protein domain"/>
    <property type="match status" value="2"/>
</dbReference>
<evidence type="ECO:0000256" key="7">
    <source>
        <dbReference type="SAM" id="SignalP"/>
    </source>
</evidence>
<dbReference type="SUPFAM" id="SSF53807">
    <property type="entry name" value="Helical backbone' metal receptor"/>
    <property type="match status" value="1"/>
</dbReference>
<dbReference type="PRINTS" id="PR00690">
    <property type="entry name" value="ADHESNFAMILY"/>
</dbReference>
<evidence type="ECO:0000313" key="8">
    <source>
        <dbReference type="EMBL" id="NLS10297.1"/>
    </source>
</evidence>
<name>A0A7X8YEJ8_9MICC</name>
<keyword evidence="6" id="KW-0175">Coiled coil</keyword>
<feature type="chain" id="PRO_5038700473" evidence="7">
    <location>
        <begin position="22"/>
        <end position="310"/>
    </location>
</feature>
<feature type="coiled-coil region" evidence="6">
    <location>
        <begin position="171"/>
        <end position="202"/>
    </location>
</feature>
<feature type="signal peptide" evidence="7">
    <location>
        <begin position="1"/>
        <end position="21"/>
    </location>
</feature>
<accession>A0A7X8YEJ8</accession>
<dbReference type="GO" id="GO:0046872">
    <property type="term" value="F:metal ion binding"/>
    <property type="evidence" value="ECO:0007669"/>
    <property type="project" value="UniProtKB-KW"/>
</dbReference>
<keyword evidence="2 5" id="KW-0813">Transport</keyword>
<evidence type="ECO:0000256" key="1">
    <source>
        <dbReference type="ARBA" id="ARBA00004196"/>
    </source>
</evidence>
<organism evidence="8 9">
    <name type="scientific">Nesterenkonia sedimenti</name>
    <dbReference type="NCBI Taxonomy" id="1463632"/>
    <lineage>
        <taxon>Bacteria</taxon>
        <taxon>Bacillati</taxon>
        <taxon>Actinomycetota</taxon>
        <taxon>Actinomycetes</taxon>
        <taxon>Micrococcales</taxon>
        <taxon>Micrococcaceae</taxon>
        <taxon>Nesterenkonia</taxon>
    </lineage>
</organism>
<comment type="similarity">
    <text evidence="5">Belongs to the bacterial solute-binding protein 9 family.</text>
</comment>
<evidence type="ECO:0000256" key="2">
    <source>
        <dbReference type="ARBA" id="ARBA00022448"/>
    </source>
</evidence>
<protein>
    <submittedName>
        <fullName evidence="8">Zinc ABC transporter solute-binding protein</fullName>
    </submittedName>
</protein>
<reference evidence="8 9" key="1">
    <citation type="submission" date="2020-04" db="EMBL/GenBank/DDBJ databases">
        <title>Nesterenkonia sp. nov., isolated from marine sediment.</title>
        <authorList>
            <person name="Zhang G."/>
        </authorList>
    </citation>
    <scope>NUCLEOTIDE SEQUENCE [LARGE SCALE GENOMIC DNA]</scope>
    <source>
        <strain evidence="8 9">MY13</strain>
    </source>
</reference>
<dbReference type="InterPro" id="IPR050492">
    <property type="entry name" value="Bact_metal-bind_prot9"/>
</dbReference>
<dbReference type="AlphaFoldDB" id="A0A7X8YEJ8"/>
<dbReference type="PRINTS" id="PR00691">
    <property type="entry name" value="ADHESINB"/>
</dbReference>
<dbReference type="GO" id="GO:0030313">
    <property type="term" value="C:cell envelope"/>
    <property type="evidence" value="ECO:0007669"/>
    <property type="project" value="UniProtKB-SubCell"/>
</dbReference>
<dbReference type="GO" id="GO:0007155">
    <property type="term" value="P:cell adhesion"/>
    <property type="evidence" value="ECO:0007669"/>
    <property type="project" value="InterPro"/>
</dbReference>
<dbReference type="Pfam" id="PF01297">
    <property type="entry name" value="ZnuA"/>
    <property type="match status" value="1"/>
</dbReference>
<dbReference type="EMBL" id="JABAHY010000008">
    <property type="protein sequence ID" value="NLS10297.1"/>
    <property type="molecule type" value="Genomic_DNA"/>
</dbReference>
<dbReference type="Proteomes" id="UP000523139">
    <property type="component" value="Unassembled WGS sequence"/>
</dbReference>